<dbReference type="HOGENOM" id="CLU_3237150_0_0_4"/>
<keyword evidence="2" id="KW-1185">Reference proteome</keyword>
<accession>F3QMX4</accession>
<sequence length="43" mass="4777">MMVALQTHPFAIELQFDDESLTGAVHPAEKSARKDLPTPLIKE</sequence>
<reference evidence="1 2" key="1">
    <citation type="submission" date="2011-02" db="EMBL/GenBank/DDBJ databases">
        <authorList>
            <person name="Weinstock G."/>
            <person name="Sodergren E."/>
            <person name="Clifton S."/>
            <person name="Fulton L."/>
            <person name="Fulton B."/>
            <person name="Courtney L."/>
            <person name="Fronick C."/>
            <person name="Harrison M."/>
            <person name="Strong C."/>
            <person name="Farmer C."/>
            <person name="Delahaunty K."/>
            <person name="Markovic C."/>
            <person name="Hall O."/>
            <person name="Minx P."/>
            <person name="Tomlinson C."/>
            <person name="Mitreva M."/>
            <person name="Hou S."/>
            <person name="Chen J."/>
            <person name="Wollam A."/>
            <person name="Pepin K.H."/>
            <person name="Johnson M."/>
            <person name="Bhonagiri V."/>
            <person name="Zhang X."/>
            <person name="Suruliraj S."/>
            <person name="Warren W."/>
            <person name="Chinwalla A."/>
            <person name="Mardis E.R."/>
            <person name="Wilson R.K."/>
        </authorList>
    </citation>
    <scope>NUCLEOTIDE SEQUENCE [LARGE SCALE GENOMIC DNA]</scope>
    <source>
        <strain evidence="1 2">YIT 11859</strain>
    </source>
</reference>
<comment type="caution">
    <text evidence="1">The sequence shown here is derived from an EMBL/GenBank/DDBJ whole genome shotgun (WGS) entry which is preliminary data.</text>
</comment>
<gene>
    <name evidence="1" type="ORF">HMPREF9439_02303</name>
</gene>
<dbReference type="EMBL" id="AFBP01000085">
    <property type="protein sequence ID" value="EGG51552.1"/>
    <property type="molecule type" value="Genomic_DNA"/>
</dbReference>
<proteinExistence type="predicted"/>
<dbReference type="AlphaFoldDB" id="F3QMX4"/>
<evidence type="ECO:0000313" key="2">
    <source>
        <dbReference type="Proteomes" id="UP000005156"/>
    </source>
</evidence>
<evidence type="ECO:0000313" key="1">
    <source>
        <dbReference type="EMBL" id="EGG51552.1"/>
    </source>
</evidence>
<organism evidence="1 2">
    <name type="scientific">Parasutterella excrementihominis YIT 11859</name>
    <dbReference type="NCBI Taxonomy" id="762966"/>
    <lineage>
        <taxon>Bacteria</taxon>
        <taxon>Pseudomonadati</taxon>
        <taxon>Pseudomonadota</taxon>
        <taxon>Betaproteobacteria</taxon>
        <taxon>Burkholderiales</taxon>
        <taxon>Sutterellaceae</taxon>
        <taxon>Parasutterella</taxon>
    </lineage>
</organism>
<name>F3QMX4_9BURK</name>
<dbReference type="Proteomes" id="UP000005156">
    <property type="component" value="Unassembled WGS sequence"/>
</dbReference>
<protein>
    <submittedName>
        <fullName evidence="1">Uncharacterized protein</fullName>
    </submittedName>
</protein>